<evidence type="ECO:0000313" key="4">
    <source>
        <dbReference type="Proteomes" id="UP000006176"/>
    </source>
</evidence>
<keyword evidence="4" id="KW-1185">Reference proteome</keyword>
<dbReference type="PATRIC" id="fig|760154.4.peg.1011"/>
<dbReference type="AlphaFoldDB" id="I3XWI7"/>
<evidence type="ECO:0000313" key="3">
    <source>
        <dbReference type="EMBL" id="AFL68311.1"/>
    </source>
</evidence>
<proteinExistence type="inferred from homology"/>
<accession>I3XWI7</accession>
<dbReference type="OrthoDB" id="9801083at2"/>
<evidence type="ECO:0000256" key="1">
    <source>
        <dbReference type="ARBA" id="ARBA00008027"/>
    </source>
</evidence>
<dbReference type="Proteomes" id="UP000006176">
    <property type="component" value="Chromosome"/>
</dbReference>
<dbReference type="STRING" id="760154.Sulba_1012"/>
<name>I3XWI7_SULBS</name>
<organism evidence="3 4">
    <name type="scientific">Sulfurospirillum barnesii (strain ATCC 700032 / DSM 10660 / SES-3)</name>
    <dbReference type="NCBI Taxonomy" id="760154"/>
    <lineage>
        <taxon>Bacteria</taxon>
        <taxon>Pseudomonadati</taxon>
        <taxon>Campylobacterota</taxon>
        <taxon>Epsilonproteobacteria</taxon>
        <taxon>Campylobacterales</taxon>
        <taxon>Sulfurospirillaceae</taxon>
        <taxon>Sulfurospirillum</taxon>
    </lineage>
</organism>
<dbReference type="RefSeq" id="WP_014769190.1">
    <property type="nucleotide sequence ID" value="NC_018002.1"/>
</dbReference>
<dbReference type="EMBL" id="CP003333">
    <property type="protein sequence ID" value="AFL68311.1"/>
    <property type="molecule type" value="Genomic_DNA"/>
</dbReference>
<dbReference type="KEGG" id="sba:Sulba_1012"/>
<dbReference type="GO" id="GO:0009399">
    <property type="term" value="P:nitrogen fixation"/>
    <property type="evidence" value="ECO:0007669"/>
    <property type="project" value="InterPro"/>
</dbReference>
<comment type="similarity">
    <text evidence="1">Belongs to the NifZ family.</text>
</comment>
<dbReference type="InterPro" id="IPR007415">
    <property type="entry name" value="Nitrogenase_MoFe_mat_NifZ"/>
</dbReference>
<dbReference type="HOGENOM" id="CLU_142102_1_0_7"/>
<protein>
    <submittedName>
        <fullName evidence="3">NifZ domain-containing protein</fullName>
    </submittedName>
</protein>
<dbReference type="eggNOG" id="COG0760">
    <property type="taxonomic scope" value="Bacteria"/>
</dbReference>
<gene>
    <name evidence="3" type="ordered locus">Sulba_1012</name>
</gene>
<evidence type="ECO:0000256" key="2">
    <source>
        <dbReference type="ARBA" id="ARBA00023231"/>
    </source>
</evidence>
<sequence>MADVDILLHNSVMAKLSSKDEERAKFFLGQKVKLLEDVKNDGTYPYLPVGSVMIEKGSQGYIRSIGDFLQVIRVYEVHFLDSRAEVEIIGCREHELEALEPYRDLEAEEYEWMMNYSKQKSY</sequence>
<keyword evidence="2" id="KW-0535">Nitrogen fixation</keyword>
<reference evidence="3 4" key="1">
    <citation type="submission" date="2012-06" db="EMBL/GenBank/DDBJ databases">
        <title>Complete sequence of Sulfurospirillum barnesii SES-3.</title>
        <authorList>
            <consortium name="US DOE Joint Genome Institute"/>
            <person name="Lucas S."/>
            <person name="Han J."/>
            <person name="Lapidus A."/>
            <person name="Cheng J.-F."/>
            <person name="Goodwin L."/>
            <person name="Pitluck S."/>
            <person name="Peters L."/>
            <person name="Ovchinnikova G."/>
            <person name="Lu M."/>
            <person name="Detter J.C."/>
            <person name="Han C."/>
            <person name="Tapia R."/>
            <person name="Land M."/>
            <person name="Hauser L."/>
            <person name="Kyrpides N."/>
            <person name="Ivanova N."/>
            <person name="Pagani I."/>
            <person name="Stolz J."/>
            <person name="Arkin A."/>
            <person name="Dehal P."/>
            <person name="Oremland R."/>
            <person name="Saltikov C."/>
            <person name="Basu P."/>
            <person name="Hollibaugh J."/>
            <person name="Newman D."/>
            <person name="Stolyar S."/>
            <person name="Hazen T."/>
            <person name="Woyke T."/>
        </authorList>
    </citation>
    <scope>NUCLEOTIDE SEQUENCE [LARGE SCALE GENOMIC DNA]</scope>
    <source>
        <strain evidence="4">ATCC 700032 / DSM 10660 / SES-3</strain>
    </source>
</reference>
<dbReference type="Pfam" id="PF04319">
    <property type="entry name" value="NifZ"/>
    <property type="match status" value="1"/>
</dbReference>